<evidence type="ECO:0000313" key="23">
    <source>
        <dbReference type="Proteomes" id="UP001234495"/>
    </source>
</evidence>
<keyword evidence="12 16" id="KW-0119">Carbohydrate metabolism</keyword>
<evidence type="ECO:0000256" key="11">
    <source>
        <dbReference type="ARBA" id="ARBA00023088"/>
    </source>
</evidence>
<accession>A0ABT9ZNN8</accession>
<comment type="caution">
    <text evidence="22">The sequence shown here is derived from an EMBL/GenBank/DDBJ whole genome shotgun (WGS) entry which is preliminary data.</text>
</comment>
<dbReference type="Gene3D" id="3.20.20.370">
    <property type="entry name" value="Glycoside hydrolase/deacetylase"/>
    <property type="match status" value="1"/>
</dbReference>
<evidence type="ECO:0000259" key="21">
    <source>
        <dbReference type="PROSITE" id="PS51760"/>
    </source>
</evidence>
<evidence type="ECO:0000313" key="22">
    <source>
        <dbReference type="EMBL" id="MDQ0233524.1"/>
    </source>
</evidence>
<dbReference type="Proteomes" id="UP001234495">
    <property type="component" value="Unassembled WGS sequence"/>
</dbReference>
<keyword evidence="10 16" id="KW-0378">Hydrolase</keyword>
<dbReference type="SUPFAM" id="SSF88713">
    <property type="entry name" value="Glycoside hydrolase/deacetylase"/>
    <property type="match status" value="1"/>
</dbReference>
<dbReference type="InterPro" id="IPR031158">
    <property type="entry name" value="GH10_AS"/>
</dbReference>
<feature type="chain" id="PRO_5046313833" description="Beta-xylanase" evidence="19">
    <location>
        <begin position="31"/>
        <end position="1249"/>
    </location>
</feature>
<dbReference type="Pfam" id="PF00746">
    <property type="entry name" value="Gram_pos_anchor"/>
    <property type="match status" value="1"/>
</dbReference>
<feature type="compositionally biased region" description="Basic and acidic residues" evidence="17">
    <location>
        <begin position="1189"/>
        <end position="1210"/>
    </location>
</feature>
<dbReference type="Gene3D" id="2.60.120.260">
    <property type="entry name" value="Galactose-binding domain-like"/>
    <property type="match status" value="2"/>
</dbReference>
<evidence type="ECO:0000256" key="12">
    <source>
        <dbReference type="ARBA" id="ARBA00023277"/>
    </source>
</evidence>
<dbReference type="Pfam" id="PF00331">
    <property type="entry name" value="Glyco_hydro_10"/>
    <property type="match status" value="1"/>
</dbReference>
<keyword evidence="14 16" id="KW-0624">Polysaccharide degradation</keyword>
<comment type="subcellular location">
    <subcellularLocation>
        <location evidence="2">Secreted</location>
        <location evidence="2">Cell wall</location>
        <topology evidence="2">Peptidoglycan-anchor</topology>
    </subcellularLocation>
</comment>
<dbReference type="Gene3D" id="3.20.20.80">
    <property type="entry name" value="Glycosidases"/>
    <property type="match status" value="1"/>
</dbReference>
<keyword evidence="7" id="KW-0858">Xylan degradation</keyword>
<dbReference type="Pfam" id="PF02018">
    <property type="entry name" value="CBM_4_9"/>
    <property type="match status" value="2"/>
</dbReference>
<dbReference type="InterPro" id="IPR002509">
    <property type="entry name" value="NODB_dom"/>
</dbReference>
<comment type="similarity">
    <text evidence="4 16">Belongs to the glycosyl hydrolase 10 (cellulase F) family.</text>
</comment>
<dbReference type="CDD" id="cd10918">
    <property type="entry name" value="CE4_NodB_like_5s_6s"/>
    <property type="match status" value="1"/>
</dbReference>
<dbReference type="PROSITE" id="PS51760">
    <property type="entry name" value="GH10_2"/>
    <property type="match status" value="1"/>
</dbReference>
<sequence>MSRMLKRFVSLLLVASLVIPFNWITPTAKAAANDDIPVLLYHRIVDNPSNEWTDTNTETFKETMKYLQDNNYTALSAEQYVNIMEGKEQAPENPILLTFDDATPDFITTALPILKQYDMNAVLFVISGWVGGDYSMSKEQLETLVDEPNVSLQNHSKTHGEGVWGNGVGGNSEITEENAQQEISTASEFLKELTGQAPVLMAYPYGSYNDITKQVNEENGIKYAFKVGYPNDEGNYGMGRHYITEQSVAEIAEMIGGPAPEETPDAPPADENEISSYDFEDSVQGWEGRGTAKVELTEDAYEGTKALKATGRTENWHGPSINVSELMEKGAKYEVSGYVKLVDGQEATEVKLSANQPGGGNEYPTIEGPKNVTDAEWVQFKGEYTYDLSASEVSLYFEATNGTTEFIIDNVKVVQTASAPDFGDDDSLDQSGVKSDFEDGTTQNWGPRNPGIGYDTVVTDEAAKSGTKSLLTNANNQYEGPLLNVVEKMHPGHIYDLSVWVKLQEGQPDTVIRMSVQSGETTFTNLSPNVTVTDQEWVELKGQFTVSNVTDILNAYVELADKPDSPIFFYIDDFTLTHVGKVAPKPPVQLDLEPISEVYKNDFLIGNAIDISDLSGDSLELLKHHHTVVTAENAMKPEYAYNASGEFDFASEDELVAKVKSEGLDLVGHVLVWHQQSREALHTDANGNPLSREEALENLREHVKTTVEHFGDDVISWDVVNEAMNDNPPNPADWKGSLRNSGWLKAIGPDYIEQAYLAAHEVLVENGWEDVKLYYNDYNDDNQNKAEAIKNMIKEINDKYRDEIGGNLIDGMGMQSHYHLSNTDPENVRKSLEKFKSIGVEISVTELDVTAGSNRTLTEKEEKDQAYLYAQLFKLYKEYKEDIARVTFWGVHDGRSWRGEQSPLIFDADLQAKEAYKAVIDPETYIANYTPDEDEETARQGIASFGTPTIDGEIDSVWEGVQELPIDQYQMAWQGANGVAKTLWDNENLYVLVQVDNNSELDKTSANAYEHDSVEIFVDQNNAKSTSYEEDDGQYRVNFDNEASFSSDKIKEGFESETKLDGTNYLVEVKIPLSSISPETGNVIGFDVQINDAKDGARESTAIWNDLSGNGFQDTSVFGELTLGANETEQPEDPETPETPNPENPEDPETPGTPNPENPEQPETPGTPNPENPEQPESPGKSDPNKPAPSDKDNVVVEPTDKDSNDDKSGSKGNTLPNTATNTFNFLIIGAIMLIAGASFIAINRRRNA</sequence>
<evidence type="ECO:0000256" key="18">
    <source>
        <dbReference type="SAM" id="Phobius"/>
    </source>
</evidence>
<protein>
    <recommendedName>
        <fullName evidence="16">Beta-xylanase</fullName>
        <ecNumber evidence="16">3.2.1.8</ecNumber>
    </recommendedName>
</protein>
<dbReference type="EMBL" id="JAUSUD010000044">
    <property type="protein sequence ID" value="MDQ0233524.1"/>
    <property type="molecule type" value="Genomic_DNA"/>
</dbReference>
<evidence type="ECO:0000256" key="15">
    <source>
        <dbReference type="PROSITE-ProRule" id="PRU10061"/>
    </source>
</evidence>
<feature type="region of interest" description="Disordered" evidence="17">
    <location>
        <begin position="1127"/>
        <end position="1220"/>
    </location>
</feature>
<organism evidence="22 23">
    <name type="scientific">Metabacillus malikii</name>
    <dbReference type="NCBI Taxonomy" id="1504265"/>
    <lineage>
        <taxon>Bacteria</taxon>
        <taxon>Bacillati</taxon>
        <taxon>Bacillota</taxon>
        <taxon>Bacilli</taxon>
        <taxon>Bacillales</taxon>
        <taxon>Bacillaceae</taxon>
        <taxon>Metabacillus</taxon>
    </lineage>
</organism>
<dbReference type="InterPro" id="IPR044846">
    <property type="entry name" value="GH10"/>
</dbReference>
<dbReference type="PRINTS" id="PR00134">
    <property type="entry name" value="GLHYDRLASE10"/>
</dbReference>
<evidence type="ECO:0000256" key="4">
    <source>
        <dbReference type="ARBA" id="ARBA00007495"/>
    </source>
</evidence>
<evidence type="ECO:0000256" key="10">
    <source>
        <dbReference type="ARBA" id="ARBA00022801"/>
    </source>
</evidence>
<evidence type="ECO:0000256" key="16">
    <source>
        <dbReference type="RuleBase" id="RU361174"/>
    </source>
</evidence>
<dbReference type="EC" id="3.2.1.8" evidence="16"/>
<evidence type="ECO:0000259" key="20">
    <source>
        <dbReference type="PROSITE" id="PS51677"/>
    </source>
</evidence>
<dbReference type="Pfam" id="PF01522">
    <property type="entry name" value="Polysacc_deac_1"/>
    <property type="match status" value="1"/>
</dbReference>
<dbReference type="InterPro" id="IPR019931">
    <property type="entry name" value="LPXTG_anchor"/>
</dbReference>
<dbReference type="GO" id="GO:0031176">
    <property type="term" value="F:endo-1,4-beta-xylanase activity"/>
    <property type="evidence" value="ECO:0007669"/>
    <property type="project" value="UniProtKB-EC"/>
</dbReference>
<feature type="domain" description="GH10" evidence="21">
    <location>
        <begin position="589"/>
        <end position="922"/>
    </location>
</feature>
<dbReference type="SUPFAM" id="SSF49785">
    <property type="entry name" value="Galactose-binding domain-like"/>
    <property type="match status" value="2"/>
</dbReference>
<keyword evidence="13 16" id="KW-0326">Glycosidase</keyword>
<keyword evidence="9" id="KW-0677">Repeat</keyword>
<evidence type="ECO:0000256" key="5">
    <source>
        <dbReference type="ARBA" id="ARBA00022512"/>
    </source>
</evidence>
<dbReference type="SMART" id="SM00633">
    <property type="entry name" value="Glyco_10"/>
    <property type="match status" value="1"/>
</dbReference>
<dbReference type="InterPro" id="IPR001000">
    <property type="entry name" value="GH10_dom"/>
</dbReference>
<feature type="transmembrane region" description="Helical" evidence="18">
    <location>
        <begin position="1224"/>
        <end position="1243"/>
    </location>
</feature>
<keyword evidence="18" id="KW-0812">Transmembrane</keyword>
<dbReference type="PROSITE" id="PS51677">
    <property type="entry name" value="NODB"/>
    <property type="match status" value="1"/>
</dbReference>
<feature type="signal peptide" evidence="19">
    <location>
        <begin position="1"/>
        <end position="30"/>
    </location>
</feature>
<dbReference type="NCBIfam" id="TIGR01167">
    <property type="entry name" value="LPXTG_anchor"/>
    <property type="match status" value="1"/>
</dbReference>
<keyword evidence="18" id="KW-0472">Membrane</keyword>
<keyword evidence="6" id="KW-0964">Secreted</keyword>
<dbReference type="InterPro" id="IPR008979">
    <property type="entry name" value="Galactose-bd-like_sf"/>
</dbReference>
<dbReference type="PANTHER" id="PTHR31490:SF90">
    <property type="entry name" value="ENDO-1,4-BETA-XYLANASE A"/>
    <property type="match status" value="1"/>
</dbReference>
<reference evidence="22 23" key="1">
    <citation type="submission" date="2023-07" db="EMBL/GenBank/DDBJ databases">
        <title>Genomic Encyclopedia of Type Strains, Phase IV (KMG-IV): sequencing the most valuable type-strain genomes for metagenomic binning, comparative biology and taxonomic classification.</title>
        <authorList>
            <person name="Goeker M."/>
        </authorList>
    </citation>
    <scope>NUCLEOTIDE SEQUENCE [LARGE SCALE GENOMIC DNA]</scope>
    <source>
        <strain evidence="22 23">DSM 29005</strain>
    </source>
</reference>
<keyword evidence="23" id="KW-1185">Reference proteome</keyword>
<keyword evidence="5" id="KW-0134">Cell wall</keyword>
<evidence type="ECO:0000256" key="9">
    <source>
        <dbReference type="ARBA" id="ARBA00022737"/>
    </source>
</evidence>
<name>A0ABT9ZNN8_9BACI</name>
<dbReference type="CDD" id="cd00005">
    <property type="entry name" value="CBM9_like_1"/>
    <property type="match status" value="1"/>
</dbReference>
<evidence type="ECO:0000256" key="2">
    <source>
        <dbReference type="ARBA" id="ARBA00004168"/>
    </source>
</evidence>
<dbReference type="Pfam" id="PF06452">
    <property type="entry name" value="CBM9_1"/>
    <property type="match status" value="1"/>
</dbReference>
<evidence type="ECO:0000256" key="1">
    <source>
        <dbReference type="ARBA" id="ARBA00000681"/>
    </source>
</evidence>
<feature type="active site" description="Nucleophile" evidence="15">
    <location>
        <position position="846"/>
    </location>
</feature>
<dbReference type="PROSITE" id="PS00591">
    <property type="entry name" value="GH10_1"/>
    <property type="match status" value="1"/>
</dbReference>
<evidence type="ECO:0000256" key="7">
    <source>
        <dbReference type="ARBA" id="ARBA00022651"/>
    </source>
</evidence>
<comment type="catalytic activity">
    <reaction evidence="1 16">
        <text>Endohydrolysis of (1-&gt;4)-beta-D-xylosidic linkages in xylans.</text>
        <dbReference type="EC" id="3.2.1.8"/>
    </reaction>
</comment>
<dbReference type="InterPro" id="IPR017853">
    <property type="entry name" value="GH"/>
</dbReference>
<dbReference type="InterPro" id="IPR011330">
    <property type="entry name" value="Glyco_hydro/deAcase_b/a-brl"/>
</dbReference>
<keyword evidence="18" id="KW-1133">Transmembrane helix</keyword>
<evidence type="ECO:0000256" key="3">
    <source>
        <dbReference type="ARBA" id="ARBA00004851"/>
    </source>
</evidence>
<dbReference type="SUPFAM" id="SSF51445">
    <property type="entry name" value="(Trans)glycosidases"/>
    <property type="match status" value="1"/>
</dbReference>
<evidence type="ECO:0000256" key="19">
    <source>
        <dbReference type="SAM" id="SignalP"/>
    </source>
</evidence>
<evidence type="ECO:0000256" key="13">
    <source>
        <dbReference type="ARBA" id="ARBA00023295"/>
    </source>
</evidence>
<evidence type="ECO:0000256" key="8">
    <source>
        <dbReference type="ARBA" id="ARBA00022729"/>
    </source>
</evidence>
<proteinExistence type="inferred from homology"/>
<dbReference type="RefSeq" id="WP_307346992.1">
    <property type="nucleotide sequence ID" value="NZ_JAUSUD010000044.1"/>
</dbReference>
<dbReference type="InterPro" id="IPR003305">
    <property type="entry name" value="CenC_carb-bd"/>
</dbReference>
<dbReference type="PANTHER" id="PTHR31490">
    <property type="entry name" value="GLYCOSYL HYDROLASE"/>
    <property type="match status" value="1"/>
</dbReference>
<dbReference type="SUPFAM" id="SSF49344">
    <property type="entry name" value="CBD9-like"/>
    <property type="match status" value="1"/>
</dbReference>
<dbReference type="Gene3D" id="2.60.40.1190">
    <property type="match status" value="1"/>
</dbReference>
<evidence type="ECO:0000256" key="6">
    <source>
        <dbReference type="ARBA" id="ARBA00022525"/>
    </source>
</evidence>
<comment type="pathway">
    <text evidence="3">Glycan degradation; xylan degradation.</text>
</comment>
<keyword evidence="8 19" id="KW-0732">Signal</keyword>
<evidence type="ECO:0000256" key="17">
    <source>
        <dbReference type="SAM" id="MobiDB-lite"/>
    </source>
</evidence>
<keyword evidence="11" id="KW-0572">Peptidoglycan-anchor</keyword>
<gene>
    <name evidence="22" type="ORF">J2S19_004871</name>
</gene>
<evidence type="ECO:0000256" key="14">
    <source>
        <dbReference type="ARBA" id="ARBA00023326"/>
    </source>
</evidence>
<dbReference type="InterPro" id="IPR010502">
    <property type="entry name" value="Carb-bd_dom_fam9"/>
</dbReference>
<feature type="domain" description="NodB homology" evidence="20">
    <location>
        <begin position="93"/>
        <end position="315"/>
    </location>
</feature>